<dbReference type="InterPro" id="IPR055245">
    <property type="entry name" value="HTH_proteobacteria"/>
</dbReference>
<dbReference type="Pfam" id="PF14090">
    <property type="entry name" value="HTH_39"/>
    <property type="match status" value="1"/>
</dbReference>
<feature type="domain" description="Winged helix-turn-helix" evidence="1">
    <location>
        <begin position="6"/>
        <end position="63"/>
    </location>
</feature>
<proteinExistence type="predicted"/>
<protein>
    <submittedName>
        <fullName evidence="2">Helix-turn-helix domain containing protein</fullName>
    </submittedName>
</protein>
<name>A0A6J7WXK0_9CAUD</name>
<reference evidence="2" key="1">
    <citation type="submission" date="2020-05" db="EMBL/GenBank/DDBJ databases">
        <authorList>
            <person name="Chiriac C."/>
            <person name="Salcher M."/>
            <person name="Ghai R."/>
            <person name="Kavagutti S V."/>
        </authorList>
    </citation>
    <scope>NUCLEOTIDE SEQUENCE</scope>
</reference>
<dbReference type="EMBL" id="LR798288">
    <property type="protein sequence ID" value="CAB5221615.1"/>
    <property type="molecule type" value="Genomic_DNA"/>
</dbReference>
<sequence>MTTNTERVLEALRAGEELTAKQISSRFGISNPTATIHSLRSKGYPIYLNNRKTKTGTSSKYRIGTPKRSVIAAGYAALGAAAFA</sequence>
<evidence type="ECO:0000259" key="1">
    <source>
        <dbReference type="Pfam" id="PF14090"/>
    </source>
</evidence>
<organism evidence="2">
    <name type="scientific">uncultured Caudovirales phage</name>
    <dbReference type="NCBI Taxonomy" id="2100421"/>
    <lineage>
        <taxon>Viruses</taxon>
        <taxon>Duplodnaviria</taxon>
        <taxon>Heunggongvirae</taxon>
        <taxon>Uroviricota</taxon>
        <taxon>Caudoviricetes</taxon>
        <taxon>Peduoviridae</taxon>
        <taxon>Maltschvirus</taxon>
        <taxon>Maltschvirus maltsch</taxon>
    </lineage>
</organism>
<gene>
    <name evidence="2" type="ORF">UFOVP247_215</name>
</gene>
<accession>A0A6J7WXK0</accession>
<evidence type="ECO:0000313" key="2">
    <source>
        <dbReference type="EMBL" id="CAB5221615.1"/>
    </source>
</evidence>